<dbReference type="PANTHER" id="PTHR10146">
    <property type="entry name" value="PROLINE SYNTHETASE CO-TRANSCRIBED BACTERIAL HOMOLOG PROTEIN"/>
    <property type="match status" value="1"/>
</dbReference>
<dbReference type="InterPro" id="IPR011078">
    <property type="entry name" value="PyrdxlP_homeostasis"/>
</dbReference>
<dbReference type="PIRSF" id="PIRSF004848">
    <property type="entry name" value="YBL036c_PLPDEIII"/>
    <property type="match status" value="1"/>
</dbReference>
<feature type="domain" description="Alanine racemase N-terminal" evidence="5">
    <location>
        <begin position="7"/>
        <end position="228"/>
    </location>
</feature>
<dbReference type="Proteomes" id="UP000005808">
    <property type="component" value="Unassembled WGS sequence"/>
</dbReference>
<dbReference type="Gene3D" id="3.20.20.10">
    <property type="entry name" value="Alanine racemase"/>
    <property type="match status" value="1"/>
</dbReference>
<dbReference type="SUPFAM" id="SSF51419">
    <property type="entry name" value="PLP-binding barrel"/>
    <property type="match status" value="1"/>
</dbReference>
<dbReference type="GO" id="GO:0030170">
    <property type="term" value="F:pyridoxal phosphate binding"/>
    <property type="evidence" value="ECO:0007669"/>
    <property type="project" value="UniProtKB-UniRule"/>
</dbReference>
<evidence type="ECO:0000256" key="3">
    <source>
        <dbReference type="PIRSR" id="PIRSR004848-1"/>
    </source>
</evidence>
<dbReference type="Pfam" id="PF01168">
    <property type="entry name" value="Ala_racemase_N"/>
    <property type="match status" value="1"/>
</dbReference>
<dbReference type="AlphaFoldDB" id="H1S2D8"/>
<evidence type="ECO:0000256" key="1">
    <source>
        <dbReference type="ARBA" id="ARBA00022898"/>
    </source>
</evidence>
<dbReference type="HAMAP" id="MF_02087">
    <property type="entry name" value="PLP_homeostasis"/>
    <property type="match status" value="1"/>
</dbReference>
<dbReference type="RefSeq" id="WP_006157571.1">
    <property type="nucleotide sequence ID" value="NZ_AHJE01000020.1"/>
</dbReference>
<comment type="similarity">
    <text evidence="2 4">Belongs to the pyridoxal phosphate-binding protein YggS/PROSC family.</text>
</comment>
<dbReference type="CDD" id="cd06824">
    <property type="entry name" value="PLPDE_III_Yggs_like"/>
    <property type="match status" value="1"/>
</dbReference>
<reference evidence="6 7" key="1">
    <citation type="journal article" date="2012" name="J. Bacteriol.">
        <title>De Novo Genome Project of Cupriavidus basilensis OR16.</title>
        <authorList>
            <person name="Cserhati M."/>
            <person name="Kriszt B."/>
            <person name="Szoboszlay S."/>
            <person name="Toth A."/>
            <person name="Szabo I."/>
            <person name="Tancsics A."/>
            <person name="Nagy I."/>
            <person name="Horvath B."/>
            <person name="Nagy I."/>
            <person name="Kukolya J."/>
        </authorList>
    </citation>
    <scope>NUCLEOTIDE SEQUENCE [LARGE SCALE GENOMIC DNA]</scope>
    <source>
        <strain evidence="6 7">OR16</strain>
    </source>
</reference>
<feature type="modified residue" description="N6-(pyridoxal phosphate)lysine" evidence="2 3">
    <location>
        <position position="36"/>
    </location>
</feature>
<dbReference type="FunFam" id="3.20.20.10:FF:000004">
    <property type="entry name" value="Pyridoxal phosphate homeostasis protein"/>
    <property type="match status" value="1"/>
</dbReference>
<dbReference type="NCBIfam" id="TIGR00044">
    <property type="entry name" value="YggS family pyridoxal phosphate-dependent enzyme"/>
    <property type="match status" value="1"/>
</dbReference>
<keyword evidence="1 2" id="KW-0663">Pyridoxal phosphate</keyword>
<evidence type="ECO:0000313" key="7">
    <source>
        <dbReference type="Proteomes" id="UP000005808"/>
    </source>
</evidence>
<gene>
    <name evidence="6" type="ORF">OR16_09324</name>
</gene>
<dbReference type="InterPro" id="IPR001608">
    <property type="entry name" value="Ala_racemase_N"/>
</dbReference>
<accession>H1S2D8</accession>
<dbReference type="PROSITE" id="PS01211">
    <property type="entry name" value="UPF0001"/>
    <property type="match status" value="1"/>
</dbReference>
<protein>
    <recommendedName>
        <fullName evidence="2">Pyridoxal phosphate homeostasis protein</fullName>
        <shortName evidence="2">PLP homeostasis protein</shortName>
    </recommendedName>
</protein>
<comment type="caution">
    <text evidence="6">The sequence shown here is derived from an EMBL/GenBank/DDBJ whole genome shotgun (WGS) entry which is preliminary data.</text>
</comment>
<organism evidence="6 7">
    <name type="scientific">Cupriavidus basilensis OR16</name>
    <dbReference type="NCBI Taxonomy" id="1127483"/>
    <lineage>
        <taxon>Bacteria</taxon>
        <taxon>Pseudomonadati</taxon>
        <taxon>Pseudomonadota</taxon>
        <taxon>Betaproteobacteria</taxon>
        <taxon>Burkholderiales</taxon>
        <taxon>Burkholderiaceae</taxon>
        <taxon>Cupriavidus</taxon>
    </lineage>
</organism>
<dbReference type="InterPro" id="IPR029066">
    <property type="entry name" value="PLP-binding_barrel"/>
</dbReference>
<evidence type="ECO:0000259" key="5">
    <source>
        <dbReference type="Pfam" id="PF01168"/>
    </source>
</evidence>
<dbReference type="EMBL" id="AHJE01000020">
    <property type="protein sequence ID" value="EHP43340.1"/>
    <property type="molecule type" value="Genomic_DNA"/>
</dbReference>
<dbReference type="PATRIC" id="fig|1127483.3.peg.1863"/>
<dbReference type="PANTHER" id="PTHR10146:SF14">
    <property type="entry name" value="PYRIDOXAL PHOSPHATE HOMEOSTASIS PROTEIN"/>
    <property type="match status" value="1"/>
</dbReference>
<comment type="cofactor">
    <cofactor evidence="3">
        <name>pyridoxal 5'-phosphate</name>
        <dbReference type="ChEBI" id="CHEBI:597326"/>
    </cofactor>
</comment>
<proteinExistence type="inferred from homology"/>
<dbReference type="OrthoDB" id="9804072at2"/>
<comment type="function">
    <text evidence="2">Pyridoxal 5'-phosphate (PLP)-binding protein, which is involved in PLP homeostasis.</text>
</comment>
<evidence type="ECO:0000256" key="4">
    <source>
        <dbReference type="RuleBase" id="RU004514"/>
    </source>
</evidence>
<name>H1S2D8_9BURK</name>
<evidence type="ECO:0000256" key="2">
    <source>
        <dbReference type="HAMAP-Rule" id="MF_02087"/>
    </source>
</evidence>
<evidence type="ECO:0000313" key="6">
    <source>
        <dbReference type="EMBL" id="EHP43340.1"/>
    </source>
</evidence>
<sequence length="242" mass="25280">MSVIAANLQAVNRRVAAAAQQAGRPAGEVTLLAVSKTFPATAVQAAFDAGQRAFGENYVQEGVDKIAQLAGLRDQLSWHFIGPLQSNKTRAVAEQFDWVHAIDRLRIAERLSAQRPVGMAPLQVCLQVNISGEASKSGVAPDEVPALARAVAALPGLRLRGLMAIPEPHSDTAAQRRPFAALRALLATLRAAGLDVDTLSMGMSADMDAAIAEGATVVRIGTAIFGARDYATAPEATPAKPG</sequence>